<name>A0A4Y2Q2A4_ARAVE</name>
<comment type="caution">
    <text evidence="1">The sequence shown here is derived from an EMBL/GenBank/DDBJ whole genome shotgun (WGS) entry which is preliminary data.</text>
</comment>
<dbReference type="EMBL" id="BGPR01012775">
    <property type="protein sequence ID" value="GBN57611.1"/>
    <property type="molecule type" value="Genomic_DNA"/>
</dbReference>
<organism evidence="1 2">
    <name type="scientific">Araneus ventricosus</name>
    <name type="common">Orbweaver spider</name>
    <name type="synonym">Epeira ventricosa</name>
    <dbReference type="NCBI Taxonomy" id="182803"/>
    <lineage>
        <taxon>Eukaryota</taxon>
        <taxon>Metazoa</taxon>
        <taxon>Ecdysozoa</taxon>
        <taxon>Arthropoda</taxon>
        <taxon>Chelicerata</taxon>
        <taxon>Arachnida</taxon>
        <taxon>Araneae</taxon>
        <taxon>Araneomorphae</taxon>
        <taxon>Entelegynae</taxon>
        <taxon>Araneoidea</taxon>
        <taxon>Araneidae</taxon>
        <taxon>Araneus</taxon>
    </lineage>
</organism>
<proteinExistence type="predicted"/>
<dbReference type="AlphaFoldDB" id="A0A4Y2Q2A4"/>
<keyword evidence="2" id="KW-1185">Reference proteome</keyword>
<evidence type="ECO:0000313" key="2">
    <source>
        <dbReference type="Proteomes" id="UP000499080"/>
    </source>
</evidence>
<evidence type="ECO:0000313" key="1">
    <source>
        <dbReference type="EMBL" id="GBN57611.1"/>
    </source>
</evidence>
<protein>
    <submittedName>
        <fullName evidence="1">Uncharacterized protein</fullName>
    </submittedName>
</protein>
<dbReference type="Proteomes" id="UP000499080">
    <property type="component" value="Unassembled WGS sequence"/>
</dbReference>
<reference evidence="1 2" key="1">
    <citation type="journal article" date="2019" name="Sci. Rep.">
        <title>Orb-weaving spider Araneus ventricosus genome elucidates the spidroin gene catalogue.</title>
        <authorList>
            <person name="Kono N."/>
            <person name="Nakamura H."/>
            <person name="Ohtoshi R."/>
            <person name="Moran D.A.P."/>
            <person name="Shinohara A."/>
            <person name="Yoshida Y."/>
            <person name="Fujiwara M."/>
            <person name="Mori M."/>
            <person name="Tomita M."/>
            <person name="Arakawa K."/>
        </authorList>
    </citation>
    <scope>NUCLEOTIDE SEQUENCE [LARGE SCALE GENOMIC DNA]</scope>
</reference>
<sequence>MGSKKKPILQENFIQELNLEDKHNLDLEWHDRMLNSSDETTQVSVESPRFTCLCEDLDAEELDKNDIDELEKKPVKS</sequence>
<accession>A0A4Y2Q2A4</accession>
<gene>
    <name evidence="1" type="ORF">AVEN_141752_1</name>
</gene>